<evidence type="ECO:0000256" key="5">
    <source>
        <dbReference type="PROSITE-ProRule" id="PRU10141"/>
    </source>
</evidence>
<dbReference type="SUPFAM" id="SSF48452">
    <property type="entry name" value="TPR-like"/>
    <property type="match status" value="2"/>
</dbReference>
<dbReference type="InterPro" id="IPR000719">
    <property type="entry name" value="Prot_kinase_dom"/>
</dbReference>
<comment type="caution">
    <text evidence="7">The sequence shown here is derived from an EMBL/GenBank/DDBJ whole genome shotgun (WGS) entry which is preliminary data.</text>
</comment>
<dbReference type="Pfam" id="PF13424">
    <property type="entry name" value="TPR_12"/>
    <property type="match status" value="1"/>
</dbReference>
<dbReference type="Pfam" id="PF00069">
    <property type="entry name" value="Pkinase"/>
    <property type="match status" value="1"/>
</dbReference>
<accession>A0ABV9QTG3</accession>
<dbReference type="CDD" id="cd14014">
    <property type="entry name" value="STKc_PknB_like"/>
    <property type="match status" value="1"/>
</dbReference>
<dbReference type="EMBL" id="JBHSHD010000007">
    <property type="protein sequence ID" value="MFC4820645.1"/>
    <property type="molecule type" value="Genomic_DNA"/>
</dbReference>
<dbReference type="PANTHER" id="PTHR43289:SF34">
    <property type="entry name" value="SERINE_THREONINE-PROTEIN KINASE YBDM-RELATED"/>
    <property type="match status" value="1"/>
</dbReference>
<evidence type="ECO:0000313" key="8">
    <source>
        <dbReference type="Proteomes" id="UP001595886"/>
    </source>
</evidence>
<gene>
    <name evidence="7" type="ORF">ACFO6Q_09930</name>
</gene>
<evidence type="ECO:0000256" key="3">
    <source>
        <dbReference type="ARBA" id="ARBA00022777"/>
    </source>
</evidence>
<name>A0ABV9QTG3_9GAMM</name>
<dbReference type="PANTHER" id="PTHR43289">
    <property type="entry name" value="MITOGEN-ACTIVATED PROTEIN KINASE KINASE KINASE 20-RELATED"/>
    <property type="match status" value="1"/>
</dbReference>
<evidence type="ECO:0000313" key="7">
    <source>
        <dbReference type="EMBL" id="MFC4820645.1"/>
    </source>
</evidence>
<dbReference type="InterPro" id="IPR011009">
    <property type="entry name" value="Kinase-like_dom_sf"/>
</dbReference>
<reference evidence="8" key="1">
    <citation type="journal article" date="2019" name="Int. J. Syst. Evol. Microbiol.">
        <title>The Global Catalogue of Microorganisms (GCM) 10K type strain sequencing project: providing services to taxonomists for standard genome sequencing and annotation.</title>
        <authorList>
            <consortium name="The Broad Institute Genomics Platform"/>
            <consortium name="The Broad Institute Genome Sequencing Center for Infectious Disease"/>
            <person name="Wu L."/>
            <person name="Ma J."/>
        </authorList>
    </citation>
    <scope>NUCLEOTIDE SEQUENCE [LARGE SCALE GENOMIC DNA]</scope>
    <source>
        <strain evidence="8">CCUG 30340</strain>
    </source>
</reference>
<dbReference type="Gene3D" id="1.25.40.10">
    <property type="entry name" value="Tetratricopeptide repeat domain"/>
    <property type="match status" value="2"/>
</dbReference>
<dbReference type="EC" id="2.7.11.1" evidence="7"/>
<keyword evidence="2 5" id="KW-0547">Nucleotide-binding</keyword>
<dbReference type="Gene3D" id="1.10.510.10">
    <property type="entry name" value="Transferase(Phosphotransferase) domain 1"/>
    <property type="match status" value="1"/>
</dbReference>
<sequence>MTELSSERFARLRSLFHRLLEATPETRRAELAPVAAADAELAQLVRRLLDDADTQIDADGMPPVDAGLAPGTIVAGRYRILRLLGEGGMGAVHLAERIDDIAQKVALKLVRGGSAALHKRFLRERQILARLSHPNIAHLVDGGLTDAGVPWFAMEYVDGAALTEACDRQRLDLRARVRLVAQVCRAVQFAHRNLVLHRDLKPSNILLDAERVPKLLDFGIARLLDDTAADRPQTVTMTPAYAAPEQLRGEAVTTASDVYQLGLVLYELLGGVSAHELRRRRALARETTKSLPRLEQAYAQCDAQHAARIAAERGLAPARLARALRGDLGRIVAKATADDPRERYDGAQALAEDLERWLAGLAVLAQRGSLGYRLGKLLRRHAYAATAIALLGIGLVASSVVAINRAGHEREQRRRAQTVVAFMRDVFRQGDPQNAGADARPLDLLERAAARLEARKDVDDVTRAVLLGEIAGVFQALGRDDEAMPRAARAVEMLEPVREAHAEEYLSAAGNLIEALRALDTSAREVALIEHALPLARRTPGGERLWYGVFLAYRGYAQFQREDNEGAAASLDAAIAEFERDSARSLDDLGGALYQRAFVAVDRGDIRGGIALYQRALDAHDRAAEGSRFSRLATEEVMARAYCLLGDTVTGIERQRSAVERLGAMLGPTHGRVVMSRVNLVQCRLNRADYAAAAAELDEVQAARRGGSVLTPLQGAFVDQVATRLDLYRLRTAAALAGARAIEHSLRALPSPHRYLMRADMLLGESLLQSGQCEQAEPVLQEALRYAQALSAGTPNAHVGEIEDSLGRCALVQGRHDEAQRWFGQAIAQFSAAQVDGAPSRVRSEIHRLWSRALATRDAAALEALAARRAELVAATGGEEVTQVWQFDLLLDEVRADFGLPSADPARSARAAARLQALAGSAQRPRFVGLNGFW</sequence>
<protein>
    <submittedName>
        <fullName evidence="7">Serine/threonine-protein kinase</fullName>
        <ecNumber evidence="7">2.7.11.1</ecNumber>
    </submittedName>
</protein>
<dbReference type="Proteomes" id="UP001595886">
    <property type="component" value="Unassembled WGS sequence"/>
</dbReference>
<feature type="binding site" evidence="5">
    <location>
        <position position="108"/>
    </location>
    <ligand>
        <name>ATP</name>
        <dbReference type="ChEBI" id="CHEBI:30616"/>
    </ligand>
</feature>
<proteinExistence type="predicted"/>
<dbReference type="InterPro" id="IPR008271">
    <property type="entry name" value="Ser/Thr_kinase_AS"/>
</dbReference>
<dbReference type="SMART" id="SM00220">
    <property type="entry name" value="S_TKc"/>
    <property type="match status" value="1"/>
</dbReference>
<dbReference type="PROSITE" id="PS00107">
    <property type="entry name" value="PROTEIN_KINASE_ATP"/>
    <property type="match status" value="1"/>
</dbReference>
<evidence type="ECO:0000256" key="1">
    <source>
        <dbReference type="ARBA" id="ARBA00022679"/>
    </source>
</evidence>
<dbReference type="PROSITE" id="PS00108">
    <property type="entry name" value="PROTEIN_KINASE_ST"/>
    <property type="match status" value="1"/>
</dbReference>
<dbReference type="RefSeq" id="WP_380020532.1">
    <property type="nucleotide sequence ID" value="NZ_JBHSHD010000007.1"/>
</dbReference>
<evidence type="ECO:0000259" key="6">
    <source>
        <dbReference type="PROSITE" id="PS50011"/>
    </source>
</evidence>
<keyword evidence="8" id="KW-1185">Reference proteome</keyword>
<dbReference type="SUPFAM" id="SSF56112">
    <property type="entry name" value="Protein kinase-like (PK-like)"/>
    <property type="match status" value="1"/>
</dbReference>
<dbReference type="InterPro" id="IPR011990">
    <property type="entry name" value="TPR-like_helical_dom_sf"/>
</dbReference>
<keyword evidence="4 5" id="KW-0067">ATP-binding</keyword>
<keyword evidence="3 7" id="KW-0418">Kinase</keyword>
<dbReference type="Gene3D" id="3.30.200.20">
    <property type="entry name" value="Phosphorylase Kinase, domain 1"/>
    <property type="match status" value="1"/>
</dbReference>
<evidence type="ECO:0000256" key="2">
    <source>
        <dbReference type="ARBA" id="ARBA00022741"/>
    </source>
</evidence>
<dbReference type="InterPro" id="IPR017441">
    <property type="entry name" value="Protein_kinase_ATP_BS"/>
</dbReference>
<keyword evidence="1 7" id="KW-0808">Transferase</keyword>
<evidence type="ECO:0000256" key="4">
    <source>
        <dbReference type="ARBA" id="ARBA00022840"/>
    </source>
</evidence>
<organism evidence="7 8">
    <name type="scientific">Dokdonella ginsengisoli</name>
    <dbReference type="NCBI Taxonomy" id="363846"/>
    <lineage>
        <taxon>Bacteria</taxon>
        <taxon>Pseudomonadati</taxon>
        <taxon>Pseudomonadota</taxon>
        <taxon>Gammaproteobacteria</taxon>
        <taxon>Lysobacterales</taxon>
        <taxon>Rhodanobacteraceae</taxon>
        <taxon>Dokdonella</taxon>
    </lineage>
</organism>
<dbReference type="GO" id="GO:0004674">
    <property type="term" value="F:protein serine/threonine kinase activity"/>
    <property type="evidence" value="ECO:0007669"/>
    <property type="project" value="UniProtKB-EC"/>
</dbReference>
<feature type="domain" description="Protein kinase" evidence="6">
    <location>
        <begin position="78"/>
        <end position="358"/>
    </location>
</feature>
<dbReference type="PROSITE" id="PS50011">
    <property type="entry name" value="PROTEIN_KINASE_DOM"/>
    <property type="match status" value="1"/>
</dbReference>